<dbReference type="GO" id="GO:0016788">
    <property type="term" value="F:hydrolase activity, acting on ester bonds"/>
    <property type="evidence" value="ECO:0007669"/>
    <property type="project" value="UniProtKB-ARBA"/>
</dbReference>
<dbReference type="OrthoDB" id="6194308at2"/>
<organism evidence="1 2">
    <name type="scientific">Solemya pervernicosa gill symbiont</name>
    <dbReference type="NCBI Taxonomy" id="642797"/>
    <lineage>
        <taxon>Bacteria</taxon>
        <taxon>Pseudomonadati</taxon>
        <taxon>Pseudomonadota</taxon>
        <taxon>Gammaproteobacteria</taxon>
        <taxon>sulfur-oxidizing symbionts</taxon>
    </lineage>
</organism>
<name>A0A1T2L0E4_9GAMM</name>
<dbReference type="SUPFAM" id="SSF52266">
    <property type="entry name" value="SGNH hydrolase"/>
    <property type="match status" value="1"/>
</dbReference>
<dbReference type="Gene3D" id="3.40.50.1110">
    <property type="entry name" value="SGNH hydrolase"/>
    <property type="match status" value="1"/>
</dbReference>
<evidence type="ECO:0000313" key="1">
    <source>
        <dbReference type="EMBL" id="OOZ38534.1"/>
    </source>
</evidence>
<evidence type="ECO:0000313" key="2">
    <source>
        <dbReference type="Proteomes" id="UP000191110"/>
    </source>
</evidence>
<dbReference type="AlphaFoldDB" id="A0A1T2L0E4"/>
<dbReference type="RefSeq" id="WP_078484944.1">
    <property type="nucleotide sequence ID" value="NZ_MPRL01000084.1"/>
</dbReference>
<reference evidence="1 2" key="1">
    <citation type="submission" date="2016-11" db="EMBL/GenBank/DDBJ databases">
        <title>Mixed transmission modes and dynamic genome evolution in an obligate animal-bacterial symbiosis.</title>
        <authorList>
            <person name="Russell S.L."/>
            <person name="Corbett-Detig R.B."/>
            <person name="Cavanaugh C.M."/>
        </authorList>
    </citation>
    <scope>NUCLEOTIDE SEQUENCE [LARGE SCALE GENOMIC DNA]</scope>
    <source>
        <strain evidence="1">Sveles-Q1</strain>
    </source>
</reference>
<sequence length="257" mass="28517">MAEYPYWNEDELIASDDHPTLLAIGDSWCWYPINNLLNPINNLLNLLSTDYHAILVRGANGADTTDLVKPVIMQIINQDLSLVGGYGETLKAVLISAGGNDIAGEKKINKLLRSDCSDAESVIDCFNQSGIEAVFTEIEQYYQILVDTILGKLPQTTIFIHSYDHPIPDGKSLQQPMVKRKVPKQLQQPVVTELFDLLAGVMSKLASANGAIEFVDCRNTLLPSDWLNELHPTPLGFDKLAGPWEIALRKRGFLSPR</sequence>
<accession>A0A1T2L0E4</accession>
<protein>
    <submittedName>
        <fullName evidence="1">Uncharacterized protein</fullName>
    </submittedName>
</protein>
<keyword evidence="2" id="KW-1185">Reference proteome</keyword>
<dbReference type="EMBL" id="MPRL01000084">
    <property type="protein sequence ID" value="OOZ38534.1"/>
    <property type="molecule type" value="Genomic_DNA"/>
</dbReference>
<comment type="caution">
    <text evidence="1">The sequence shown here is derived from an EMBL/GenBank/DDBJ whole genome shotgun (WGS) entry which is preliminary data.</text>
</comment>
<gene>
    <name evidence="1" type="ORF">BOW53_15225</name>
</gene>
<proteinExistence type="predicted"/>
<dbReference type="Proteomes" id="UP000191110">
    <property type="component" value="Unassembled WGS sequence"/>
</dbReference>
<dbReference type="InterPro" id="IPR036514">
    <property type="entry name" value="SGNH_hydro_sf"/>
</dbReference>